<evidence type="ECO:0000313" key="5">
    <source>
        <dbReference type="EMBL" id="HIT39764.1"/>
    </source>
</evidence>
<dbReference type="Gene3D" id="3.30.300.70">
    <property type="entry name" value="RimP-like superfamily, N-terminal"/>
    <property type="match status" value="1"/>
</dbReference>
<protein>
    <recommendedName>
        <fullName evidence="3">Ribosome maturation factor RimP</fullName>
    </recommendedName>
</protein>
<proteinExistence type="inferred from homology"/>
<dbReference type="HAMAP" id="MF_01077">
    <property type="entry name" value="RimP"/>
    <property type="match status" value="1"/>
</dbReference>
<dbReference type="EMBL" id="DVKT01000052">
    <property type="protein sequence ID" value="HIT39764.1"/>
    <property type="molecule type" value="Genomic_DNA"/>
</dbReference>
<dbReference type="InterPro" id="IPR028989">
    <property type="entry name" value="RimP_N"/>
</dbReference>
<evidence type="ECO:0000256" key="2">
    <source>
        <dbReference type="ARBA" id="ARBA00022517"/>
    </source>
</evidence>
<organism evidence="5 6">
    <name type="scientific">Candidatus Caccoplasma intestinavium</name>
    <dbReference type="NCBI Taxonomy" id="2840716"/>
    <lineage>
        <taxon>Bacteria</taxon>
        <taxon>Pseudomonadati</taxon>
        <taxon>Bacteroidota</taxon>
        <taxon>Bacteroidia</taxon>
        <taxon>Bacteroidales</taxon>
        <taxon>Bacteroidaceae</taxon>
        <taxon>Bacteroidaceae incertae sedis</taxon>
        <taxon>Candidatus Caccoplasma</taxon>
    </lineage>
</organism>
<comment type="similarity">
    <text evidence="3">Belongs to the RimP family.</text>
</comment>
<dbReference type="Pfam" id="PF02576">
    <property type="entry name" value="RimP_N"/>
    <property type="match status" value="1"/>
</dbReference>
<evidence type="ECO:0000313" key="6">
    <source>
        <dbReference type="Proteomes" id="UP000886722"/>
    </source>
</evidence>
<evidence type="ECO:0000259" key="4">
    <source>
        <dbReference type="Pfam" id="PF02576"/>
    </source>
</evidence>
<dbReference type="InterPro" id="IPR003728">
    <property type="entry name" value="Ribosome_maturation_RimP"/>
</dbReference>
<evidence type="ECO:0000256" key="1">
    <source>
        <dbReference type="ARBA" id="ARBA00022490"/>
    </source>
</evidence>
<dbReference type="PANTHER" id="PTHR33867:SF1">
    <property type="entry name" value="RIBOSOME MATURATION FACTOR RIMP"/>
    <property type="match status" value="1"/>
</dbReference>
<sequence length="155" mass="17761">MIDPKIVEEIVKEGIQETDLFVVDITVTPDNRIVVEIDNDEGVDIDRCMSLHHFIESRLDRDVEDYELEVGSAGITSPFKVVRQYQKNIGNEVEVLTRTGVKHNGILKAADDKAFSLTVTKKVKPEGAKRKIEVEEDLTFSYNDIKYTKYLIRFK</sequence>
<dbReference type="InterPro" id="IPR035956">
    <property type="entry name" value="RimP_N_sf"/>
</dbReference>
<feature type="domain" description="Ribosome maturation factor RimP N-terminal" evidence="4">
    <location>
        <begin position="11"/>
        <end position="75"/>
    </location>
</feature>
<evidence type="ECO:0000256" key="3">
    <source>
        <dbReference type="HAMAP-Rule" id="MF_01077"/>
    </source>
</evidence>
<dbReference type="GO" id="GO:0000028">
    <property type="term" value="P:ribosomal small subunit assembly"/>
    <property type="evidence" value="ECO:0007669"/>
    <property type="project" value="TreeGrafter"/>
</dbReference>
<dbReference type="Proteomes" id="UP000886722">
    <property type="component" value="Unassembled WGS sequence"/>
</dbReference>
<dbReference type="GO" id="GO:0006412">
    <property type="term" value="P:translation"/>
    <property type="evidence" value="ECO:0007669"/>
    <property type="project" value="TreeGrafter"/>
</dbReference>
<name>A0A9D1GGC9_9BACT</name>
<dbReference type="PANTHER" id="PTHR33867">
    <property type="entry name" value="RIBOSOME MATURATION FACTOR RIMP"/>
    <property type="match status" value="1"/>
</dbReference>
<dbReference type="NCBIfam" id="NF002531">
    <property type="entry name" value="PRK02001.1"/>
    <property type="match status" value="1"/>
</dbReference>
<comment type="function">
    <text evidence="3">Required for maturation of 30S ribosomal subunits.</text>
</comment>
<keyword evidence="1 3" id="KW-0963">Cytoplasm</keyword>
<dbReference type="AlphaFoldDB" id="A0A9D1GGC9"/>
<dbReference type="GO" id="GO:0005829">
    <property type="term" value="C:cytosol"/>
    <property type="evidence" value="ECO:0007669"/>
    <property type="project" value="TreeGrafter"/>
</dbReference>
<reference evidence="5" key="2">
    <citation type="journal article" date="2021" name="PeerJ">
        <title>Extensive microbial diversity within the chicken gut microbiome revealed by metagenomics and culture.</title>
        <authorList>
            <person name="Gilroy R."/>
            <person name="Ravi A."/>
            <person name="Getino M."/>
            <person name="Pursley I."/>
            <person name="Horton D.L."/>
            <person name="Alikhan N.F."/>
            <person name="Baker D."/>
            <person name="Gharbi K."/>
            <person name="Hall N."/>
            <person name="Watson M."/>
            <person name="Adriaenssens E.M."/>
            <person name="Foster-Nyarko E."/>
            <person name="Jarju S."/>
            <person name="Secka A."/>
            <person name="Antonio M."/>
            <person name="Oren A."/>
            <person name="Chaudhuri R.R."/>
            <person name="La Ragione R."/>
            <person name="Hildebrand F."/>
            <person name="Pallen M.J."/>
        </authorList>
    </citation>
    <scope>NUCLEOTIDE SEQUENCE</scope>
    <source>
        <strain evidence="5">21143</strain>
    </source>
</reference>
<keyword evidence="2 3" id="KW-0690">Ribosome biogenesis</keyword>
<reference evidence="5" key="1">
    <citation type="submission" date="2020-10" db="EMBL/GenBank/DDBJ databases">
        <authorList>
            <person name="Gilroy R."/>
        </authorList>
    </citation>
    <scope>NUCLEOTIDE SEQUENCE</scope>
    <source>
        <strain evidence="5">21143</strain>
    </source>
</reference>
<dbReference type="SUPFAM" id="SSF75420">
    <property type="entry name" value="YhbC-like, N-terminal domain"/>
    <property type="match status" value="1"/>
</dbReference>
<gene>
    <name evidence="3 5" type="primary">rimP</name>
    <name evidence="5" type="ORF">IAD06_06975</name>
</gene>
<comment type="subcellular location">
    <subcellularLocation>
        <location evidence="3">Cytoplasm</location>
    </subcellularLocation>
</comment>
<comment type="caution">
    <text evidence="5">The sequence shown here is derived from an EMBL/GenBank/DDBJ whole genome shotgun (WGS) entry which is preliminary data.</text>
</comment>
<accession>A0A9D1GGC9</accession>